<accession>A0ABN0SZN2</accession>
<evidence type="ECO:0000256" key="5">
    <source>
        <dbReference type="SAM" id="SignalP"/>
    </source>
</evidence>
<evidence type="ECO:0008006" key="8">
    <source>
        <dbReference type="Google" id="ProtNLM"/>
    </source>
</evidence>
<feature type="region of interest" description="Disordered" evidence="4">
    <location>
        <begin position="64"/>
        <end position="87"/>
    </location>
</feature>
<evidence type="ECO:0000313" key="7">
    <source>
        <dbReference type="Proteomes" id="UP001500399"/>
    </source>
</evidence>
<name>A0ABN0SZN2_9FIRM</name>
<proteinExistence type="inferred from homology"/>
<dbReference type="Pfam" id="PF03524">
    <property type="entry name" value="CagX"/>
    <property type="match status" value="1"/>
</dbReference>
<dbReference type="InterPro" id="IPR038161">
    <property type="entry name" value="VirB9/CagX/TrbG_C_sf"/>
</dbReference>
<dbReference type="InterPro" id="IPR033645">
    <property type="entry name" value="VirB9/CagX/TrbG_C"/>
</dbReference>
<evidence type="ECO:0000256" key="1">
    <source>
        <dbReference type="ARBA" id="ARBA00006135"/>
    </source>
</evidence>
<keyword evidence="7" id="KW-1185">Reference proteome</keyword>
<organism evidence="6 7">
    <name type="scientific">Selenomonas dianae</name>
    <dbReference type="NCBI Taxonomy" id="135079"/>
    <lineage>
        <taxon>Bacteria</taxon>
        <taxon>Bacillati</taxon>
        <taxon>Bacillota</taxon>
        <taxon>Negativicutes</taxon>
        <taxon>Selenomonadales</taxon>
        <taxon>Selenomonadaceae</taxon>
        <taxon>Selenomonas</taxon>
    </lineage>
</organism>
<evidence type="ECO:0000256" key="3">
    <source>
        <dbReference type="SAM" id="Coils"/>
    </source>
</evidence>
<comment type="caution">
    <text evidence="6">The sequence shown here is derived from an EMBL/GenBank/DDBJ whole genome shotgun (WGS) entry which is preliminary data.</text>
</comment>
<evidence type="ECO:0000256" key="4">
    <source>
        <dbReference type="SAM" id="MobiDB-lite"/>
    </source>
</evidence>
<keyword evidence="2 5" id="KW-0732">Signal</keyword>
<feature type="chain" id="PRO_5045979832" description="P-type conjugative transfer protein TrbG" evidence="5">
    <location>
        <begin position="33"/>
        <end position="383"/>
    </location>
</feature>
<evidence type="ECO:0000313" key="6">
    <source>
        <dbReference type="EMBL" id="GAA0207668.1"/>
    </source>
</evidence>
<keyword evidence="3" id="KW-0175">Coiled coil</keyword>
<feature type="coiled-coil region" evidence="3">
    <location>
        <begin position="111"/>
        <end position="138"/>
    </location>
</feature>
<feature type="signal peptide" evidence="5">
    <location>
        <begin position="1"/>
        <end position="32"/>
    </location>
</feature>
<dbReference type="EMBL" id="BAAACR010000005">
    <property type="protein sequence ID" value="GAA0207668.1"/>
    <property type="molecule type" value="Genomic_DNA"/>
</dbReference>
<evidence type="ECO:0000256" key="2">
    <source>
        <dbReference type="ARBA" id="ARBA00022729"/>
    </source>
</evidence>
<dbReference type="Proteomes" id="UP001500399">
    <property type="component" value="Unassembled WGS sequence"/>
</dbReference>
<protein>
    <recommendedName>
        <fullName evidence="8">P-type conjugative transfer protein TrbG</fullName>
    </recommendedName>
</protein>
<feature type="compositionally biased region" description="Basic and acidic residues" evidence="4">
    <location>
        <begin position="70"/>
        <end position="83"/>
    </location>
</feature>
<dbReference type="Gene3D" id="2.60.40.2500">
    <property type="match status" value="1"/>
</dbReference>
<dbReference type="InterPro" id="IPR010258">
    <property type="entry name" value="Conjugal_tfr_TrbG/VirB9/CagX"/>
</dbReference>
<reference evidence="6 7" key="1">
    <citation type="journal article" date="2019" name="Int. J. Syst. Evol. Microbiol.">
        <title>The Global Catalogue of Microorganisms (GCM) 10K type strain sequencing project: providing services to taxonomists for standard genome sequencing and annotation.</title>
        <authorList>
            <consortium name="The Broad Institute Genomics Platform"/>
            <consortium name="The Broad Institute Genome Sequencing Center for Infectious Disease"/>
            <person name="Wu L."/>
            <person name="Ma J."/>
        </authorList>
    </citation>
    <scope>NUCLEOTIDE SEQUENCE [LARGE SCALE GENOMIC DNA]</scope>
    <source>
        <strain evidence="6 7">JCM 8542</strain>
    </source>
</reference>
<sequence>MLLQKRMKKHLAAAVLGGLLSSGMFFSVPVYASDGASADAASEQVQSAAPPMEETLARFVANRAQSSDAESEKLPAAKTEGRTAHAKGLTKSEVQELNDLRDSIYAVSMSQTQIMNILDRLRERLDGYEREQEMVRLAVPAPTDRALVNPAPAAYVNDTQDAVNAQGNSTMTFAYSPTQLYKIYCRRGYLTDLEFRKGETIQFVGGGDTAAWAVSSATVDGVPHLYLKPIVEVSTTNLIVVTDKRSYQLIVHSSDWYNPMVTWTYAAEDRQNMLRTHQKEEALRTTSVNVSSVENLDFSYKVKGKNSEYRPEMVFSDGMRVYLKFKKIPQRQVPIFIQEKGNRMMTLINYQQKDDYYIIDAPFDKAQLRVSEHESITIEHKAR</sequence>
<comment type="similarity">
    <text evidence="1">Belongs to the TrbG/VirB9 family.</text>
</comment>
<dbReference type="CDD" id="cd06911">
    <property type="entry name" value="VirB9_CagX_TrbG"/>
    <property type="match status" value="1"/>
</dbReference>
<gene>
    <name evidence="6" type="ORF">GCM10008919_08630</name>
</gene>